<evidence type="ECO:0000313" key="3">
    <source>
        <dbReference type="Proteomes" id="UP000483018"/>
    </source>
</evidence>
<proteinExistence type="predicted"/>
<comment type="caution">
    <text evidence="2">The sequence shown here is derived from an EMBL/GenBank/DDBJ whole genome shotgun (WGS) entry which is preliminary data.</text>
</comment>
<feature type="signal peptide" evidence="1">
    <location>
        <begin position="1"/>
        <end position="23"/>
    </location>
</feature>
<sequence>MKKFIFKLISILSIFTILIGANSIDVANAESNVEKQELVRYVQGYEDEILGKANNNTEIEINKTQSSKSDLITPKNILPNKVVLDWVATENSIILKITNWGLDSVDLVYGTIDTGNMKKNFNVAIVMPGTSTHTITGVPLLTCKENIKITWSAKDGENVFASSVVSTGSREIPSDLLNLWSPGSKGSRSACLDYHFNKHGKEVSASNICQYVRMADNVRKDVIKKNLKPIRSVPGATANCYRYEYGIYYLHVVCVNDVPSGDLVSFGKKY</sequence>
<accession>A0A7C8LN59</accession>
<organism evidence="2 3">
    <name type="scientific">Defluviitalea raffinosedens</name>
    <dbReference type="NCBI Taxonomy" id="1450156"/>
    <lineage>
        <taxon>Bacteria</taxon>
        <taxon>Bacillati</taxon>
        <taxon>Bacillota</taxon>
        <taxon>Clostridia</taxon>
        <taxon>Lachnospirales</taxon>
        <taxon>Defluviitaleaceae</taxon>
        <taxon>Defluviitalea</taxon>
    </lineage>
</organism>
<reference evidence="2 3" key="1">
    <citation type="submission" date="2019-12" db="EMBL/GenBank/DDBJ databases">
        <title>Defluviitalea raffinosedens, isolated from a biogas fermenter, genome sequencing and characterization.</title>
        <authorList>
            <person name="Rettenmaier R."/>
            <person name="Schneider M."/>
            <person name="Neuhaus K."/>
            <person name="Liebl W."/>
            <person name="Zverlov V."/>
        </authorList>
    </citation>
    <scope>NUCLEOTIDE SEQUENCE [LARGE SCALE GENOMIC DNA]</scope>
    <source>
        <strain evidence="2 3">249c-K6</strain>
    </source>
</reference>
<gene>
    <name evidence="2" type="ORF">GND95_14650</name>
</gene>
<dbReference type="Proteomes" id="UP000483018">
    <property type="component" value="Unassembled WGS sequence"/>
</dbReference>
<evidence type="ECO:0000256" key="1">
    <source>
        <dbReference type="SAM" id="SignalP"/>
    </source>
</evidence>
<keyword evidence="1" id="KW-0732">Signal</keyword>
<dbReference type="AlphaFoldDB" id="A0A7C8LN59"/>
<dbReference type="RefSeq" id="WP_158741855.1">
    <property type="nucleotide sequence ID" value="NZ_JAFBEP010000029.1"/>
</dbReference>
<name>A0A7C8LN59_9FIRM</name>
<keyword evidence="3" id="KW-1185">Reference proteome</keyword>
<evidence type="ECO:0000313" key="2">
    <source>
        <dbReference type="EMBL" id="KAE9627515.1"/>
    </source>
</evidence>
<dbReference type="EMBL" id="WSLF01000025">
    <property type="protein sequence ID" value="KAE9627515.1"/>
    <property type="molecule type" value="Genomic_DNA"/>
</dbReference>
<feature type="chain" id="PRO_5038635889" evidence="1">
    <location>
        <begin position="24"/>
        <end position="270"/>
    </location>
</feature>
<protein>
    <submittedName>
        <fullName evidence="2">Uncharacterized protein</fullName>
    </submittedName>
</protein>
<dbReference type="OrthoDB" id="1716821at2"/>